<organism evidence="2 3">
    <name type="scientific">Rhizobium laguerreae</name>
    <dbReference type="NCBI Taxonomy" id="1076926"/>
    <lineage>
        <taxon>Bacteria</taxon>
        <taxon>Pseudomonadati</taxon>
        <taxon>Pseudomonadota</taxon>
        <taxon>Alphaproteobacteria</taxon>
        <taxon>Hyphomicrobiales</taxon>
        <taxon>Rhizobiaceae</taxon>
        <taxon>Rhizobium/Agrobacterium group</taxon>
        <taxon>Rhizobium</taxon>
    </lineage>
</organism>
<dbReference type="InterPro" id="IPR002059">
    <property type="entry name" value="CSP_DNA-bd"/>
</dbReference>
<comment type="caution">
    <text evidence="2">The sequence shown here is derived from an EMBL/GenBank/DDBJ whole genome shotgun (WGS) entry which is preliminary data.</text>
</comment>
<dbReference type="Gene3D" id="2.40.50.140">
    <property type="entry name" value="Nucleic acid-binding proteins"/>
    <property type="match status" value="1"/>
</dbReference>
<dbReference type="Pfam" id="PF00313">
    <property type="entry name" value="CSD"/>
    <property type="match status" value="1"/>
</dbReference>
<gene>
    <name evidence="2" type="ORF">HLI17_33770</name>
</gene>
<dbReference type="InterPro" id="IPR012340">
    <property type="entry name" value="NA-bd_OB-fold"/>
</dbReference>
<dbReference type="PROSITE" id="PS51857">
    <property type="entry name" value="CSD_2"/>
    <property type="match status" value="1"/>
</dbReference>
<name>A0A7Y2W9C2_9HYPH</name>
<dbReference type="SUPFAM" id="SSF50249">
    <property type="entry name" value="Nucleic acid-binding proteins"/>
    <property type="match status" value="1"/>
</dbReference>
<dbReference type="OrthoDB" id="72963at2"/>
<dbReference type="Proteomes" id="UP000530654">
    <property type="component" value="Unassembled WGS sequence"/>
</dbReference>
<sequence length="32" mass="3525">MFFNEDEGFGFIAQDDGSQDVFVHVCGVEGEV</sequence>
<dbReference type="GO" id="GO:0003676">
    <property type="term" value="F:nucleic acid binding"/>
    <property type="evidence" value="ECO:0007669"/>
    <property type="project" value="InterPro"/>
</dbReference>
<feature type="domain" description="CSD" evidence="1">
    <location>
        <begin position="1"/>
        <end position="32"/>
    </location>
</feature>
<evidence type="ECO:0000313" key="2">
    <source>
        <dbReference type="EMBL" id="NNH68148.1"/>
    </source>
</evidence>
<accession>A0A7Y2W9C2</accession>
<dbReference type="RefSeq" id="WP_162116165.1">
    <property type="nucleotide sequence ID" value="NZ_JAAEAB010000005.1"/>
</dbReference>
<proteinExistence type="predicted"/>
<evidence type="ECO:0000313" key="3">
    <source>
        <dbReference type="Proteomes" id="UP000530654"/>
    </source>
</evidence>
<protein>
    <submittedName>
        <fullName evidence="2">Cold-shock protein</fullName>
    </submittedName>
</protein>
<evidence type="ECO:0000259" key="1">
    <source>
        <dbReference type="PROSITE" id="PS51857"/>
    </source>
</evidence>
<dbReference type="EMBL" id="JABEQY010000064">
    <property type="protein sequence ID" value="NNH68148.1"/>
    <property type="molecule type" value="Genomic_DNA"/>
</dbReference>
<reference evidence="2 3" key="1">
    <citation type="submission" date="2020-04" db="EMBL/GenBank/DDBJ databases">
        <title>Rhizobium bacterial biofertilizers improve the content of phenolic compounds of Lactuca sativa L. under non-saline and saline-stress conditions.</title>
        <authorList>
            <person name="Ayuso-Calles M."/>
            <person name="Garcia-Estevez I."/>
            <person name="Jimenez-Gomez A."/>
            <person name="Flores-Felix J.D."/>
            <person name="Escribano-Bailon M."/>
            <person name="Rivas R."/>
        </authorList>
    </citation>
    <scope>NUCLEOTIDE SEQUENCE [LARGE SCALE GENOMIC DNA]</scope>
    <source>
        <strain evidence="2 3">GPTR02</strain>
    </source>
</reference>
<dbReference type="AlphaFoldDB" id="A0A7Y2W9C2"/>